<evidence type="ECO:0000313" key="2">
    <source>
        <dbReference type="EMBL" id="RHA09400.1"/>
    </source>
</evidence>
<feature type="transmembrane region" description="Helical" evidence="1">
    <location>
        <begin position="242"/>
        <end position="260"/>
    </location>
</feature>
<dbReference type="Pfam" id="PF06182">
    <property type="entry name" value="ABC2_membrane_6"/>
    <property type="match status" value="1"/>
</dbReference>
<feature type="transmembrane region" description="Helical" evidence="1">
    <location>
        <begin position="65"/>
        <end position="87"/>
    </location>
</feature>
<dbReference type="EMBL" id="QSFB01000031">
    <property type="protein sequence ID" value="RHA09400.1"/>
    <property type="molecule type" value="Genomic_DNA"/>
</dbReference>
<proteinExistence type="predicted"/>
<dbReference type="PANTHER" id="PTHR36832:SF1">
    <property type="entry name" value="SLR1174 PROTEIN"/>
    <property type="match status" value="1"/>
</dbReference>
<organism evidence="2 3">
    <name type="scientific">Agathobacter rectalis</name>
    <dbReference type="NCBI Taxonomy" id="39491"/>
    <lineage>
        <taxon>Bacteria</taxon>
        <taxon>Bacillati</taxon>
        <taxon>Bacillota</taxon>
        <taxon>Clostridia</taxon>
        <taxon>Lachnospirales</taxon>
        <taxon>Lachnospiraceae</taxon>
        <taxon>Agathobacter</taxon>
    </lineage>
</organism>
<evidence type="ECO:0008006" key="4">
    <source>
        <dbReference type="Google" id="ProtNLM"/>
    </source>
</evidence>
<comment type="caution">
    <text evidence="2">The sequence shown here is derived from an EMBL/GenBank/DDBJ whole genome shotgun (WGS) entry which is preliminary data.</text>
</comment>
<name>A0A413QR16_9FIRM</name>
<keyword evidence="1" id="KW-1133">Transmembrane helix</keyword>
<keyword evidence="1" id="KW-0472">Membrane</keyword>
<reference evidence="2 3" key="1">
    <citation type="submission" date="2018-08" db="EMBL/GenBank/DDBJ databases">
        <title>A genome reference for cultivated species of the human gut microbiota.</title>
        <authorList>
            <person name="Zou Y."/>
            <person name="Xue W."/>
            <person name="Luo G."/>
        </authorList>
    </citation>
    <scope>NUCLEOTIDE SEQUENCE [LARGE SCALE GENOMIC DNA]</scope>
    <source>
        <strain evidence="2 3">AM44-1AT</strain>
    </source>
</reference>
<feature type="transmembrane region" description="Helical" evidence="1">
    <location>
        <begin position="26"/>
        <end position="44"/>
    </location>
</feature>
<evidence type="ECO:0000313" key="3">
    <source>
        <dbReference type="Proteomes" id="UP000286341"/>
    </source>
</evidence>
<protein>
    <recommendedName>
        <fullName evidence="4">ABC transporter permease</fullName>
    </recommendedName>
</protein>
<feature type="transmembrane region" description="Helical" evidence="1">
    <location>
        <begin position="173"/>
        <end position="191"/>
    </location>
</feature>
<dbReference type="PANTHER" id="PTHR36832">
    <property type="entry name" value="SLR1174 PROTEIN-RELATED"/>
    <property type="match status" value="1"/>
</dbReference>
<dbReference type="RefSeq" id="WP_118343015.1">
    <property type="nucleotide sequence ID" value="NZ_QSEY01000035.1"/>
</dbReference>
<gene>
    <name evidence="2" type="ORF">DW948_14295</name>
</gene>
<sequence length="272" mass="31638">MIKFFKIYWAFALNQIKSNFVYKGRFYLFVFRKFLGMFIYYYLWMAIYASTTSGELGGFTRSEMIMYVFMSYTISDIVMISISSEIGSDVINGNVAMNFIKPIDYRIYLVFKSFGIMIYRVVVPSLFIWAGLEVYKVTGLGMKISSPVTVLLSLLSIFFSFLIYVFFDYCFGMLAFVTTYIFGMNIIKNAALNFLTGKLIPISFFPEIAQKVFEFLPFSSMTYVPVMIYLEKYSGVQVFWQMGKQALWVVILYLLGSFLWKRIEKRIVILGG</sequence>
<evidence type="ECO:0000256" key="1">
    <source>
        <dbReference type="SAM" id="Phobius"/>
    </source>
</evidence>
<dbReference type="Proteomes" id="UP000286341">
    <property type="component" value="Unassembled WGS sequence"/>
</dbReference>
<dbReference type="AlphaFoldDB" id="A0A413QR16"/>
<keyword evidence="1" id="KW-0812">Transmembrane</keyword>
<accession>A0A413QR16</accession>
<feature type="transmembrane region" description="Helical" evidence="1">
    <location>
        <begin position="107"/>
        <end position="132"/>
    </location>
</feature>
<feature type="transmembrane region" description="Helical" evidence="1">
    <location>
        <begin position="144"/>
        <end position="167"/>
    </location>
</feature>
<dbReference type="InterPro" id="IPR010390">
    <property type="entry name" value="ABC-2_transporter-like"/>
</dbReference>